<dbReference type="Pfam" id="PF12937">
    <property type="entry name" value="F-box-like"/>
    <property type="match status" value="1"/>
</dbReference>
<dbReference type="GeneID" id="34608545"/>
<feature type="compositionally biased region" description="Acidic residues" evidence="1">
    <location>
        <begin position="527"/>
        <end position="540"/>
    </location>
</feature>
<keyword evidence="4" id="KW-1185">Reference proteome</keyword>
<accession>A0A1L9SS74</accession>
<dbReference type="RefSeq" id="XP_022584568.1">
    <property type="nucleotide sequence ID" value="XM_022722080.1"/>
</dbReference>
<dbReference type="STRING" id="1073090.A0A1L9SS74"/>
<dbReference type="CDD" id="cd09917">
    <property type="entry name" value="F-box_SF"/>
    <property type="match status" value="1"/>
</dbReference>
<dbReference type="AlphaFoldDB" id="A0A1L9SS74"/>
<dbReference type="InterPro" id="IPR001810">
    <property type="entry name" value="F-box_dom"/>
</dbReference>
<dbReference type="SUPFAM" id="SSF81383">
    <property type="entry name" value="F-box domain"/>
    <property type="match status" value="1"/>
</dbReference>
<dbReference type="EMBL" id="KV878337">
    <property type="protein sequence ID" value="OJJ50058.1"/>
    <property type="molecule type" value="Genomic_DNA"/>
</dbReference>
<feature type="region of interest" description="Disordered" evidence="1">
    <location>
        <begin position="513"/>
        <end position="540"/>
    </location>
</feature>
<dbReference type="InterPro" id="IPR036047">
    <property type="entry name" value="F-box-like_dom_sf"/>
</dbReference>
<feature type="domain" description="F-box" evidence="2">
    <location>
        <begin position="19"/>
        <end position="64"/>
    </location>
</feature>
<organism evidence="3 4">
    <name type="scientific">Penicilliopsis zonata CBS 506.65</name>
    <dbReference type="NCBI Taxonomy" id="1073090"/>
    <lineage>
        <taxon>Eukaryota</taxon>
        <taxon>Fungi</taxon>
        <taxon>Dikarya</taxon>
        <taxon>Ascomycota</taxon>
        <taxon>Pezizomycotina</taxon>
        <taxon>Eurotiomycetes</taxon>
        <taxon>Eurotiomycetidae</taxon>
        <taxon>Eurotiales</taxon>
        <taxon>Aspergillaceae</taxon>
        <taxon>Penicilliopsis</taxon>
    </lineage>
</organism>
<dbReference type="SMART" id="SM00256">
    <property type="entry name" value="FBOX"/>
    <property type="match status" value="1"/>
</dbReference>
<evidence type="ECO:0000313" key="3">
    <source>
        <dbReference type="EMBL" id="OJJ50058.1"/>
    </source>
</evidence>
<feature type="compositionally biased region" description="Basic residues" evidence="1">
    <location>
        <begin position="214"/>
        <end position="231"/>
    </location>
</feature>
<dbReference type="Gene3D" id="1.20.1280.50">
    <property type="match status" value="1"/>
</dbReference>
<sequence>MAPVFHDSALALTSAEDERSHLLRLPSETLQNIFQRVEPRDLVSLSQVCRSFHELAAAELYRSIEHVFAEDDTRAGQLSVDRLAAILETLITSDYNYGRFIKKICMETATGVVSNDRSHRSLRHEASYTSAKLLSSLLLAALNRVDSLETFRWNVHLDINKSVFAALSKIPTLQNVHLRLPTEPLSTLSAFSASLAMAPHPHIPLSSSTQNNHPAHHHHHHHHHHHQHQNQHQHMIAPNLNYTSSSSMHPYFFPMSKMEAKGLKKVASLVPNSLQASALTQLTGLKSLAILDIHSLDSLADIARCISLSFSSLKSLKLSFSDPLALKARRRPTPISSASGSASETDDFGLNGDIMPPAPPVAFMNPPAPFNQNNNTPNANDAQVIKERATQDKALAQLLGLEKSMPQGHVERLFEEALASADKEAHEIAVQSDQHDEDRAFVKKLRQIAQDLPPLLSSGGSSTKSKKALEQIEKAAAKYLKYSPDDKSLVEKTASSFTNVNIDVANLSQTVATASADSKTSGKADDADGIDLEHPDEDGDPGDDQIFVENDTHAAVGAGNGMTRTLHLSEHKSNGESVQMDEAKIDKGKGVVREASETFATKGIGANCNAKAETAEIEEYMRKTRGISLDSLSIHLIPVRGSILCRTVDIYALKHLSLLNVGTQRSLWTMLLKLHQSSPLQLTSIHTDNVSPAFLSLVESLHKVTELFMFEPSSRAKVGSLAAKIGGAE</sequence>
<reference evidence="4" key="1">
    <citation type="journal article" date="2017" name="Genome Biol.">
        <title>Comparative genomics reveals high biological diversity and specific adaptations in the industrially and medically important fungal genus Aspergillus.</title>
        <authorList>
            <person name="de Vries R.P."/>
            <person name="Riley R."/>
            <person name="Wiebenga A."/>
            <person name="Aguilar-Osorio G."/>
            <person name="Amillis S."/>
            <person name="Uchima C.A."/>
            <person name="Anderluh G."/>
            <person name="Asadollahi M."/>
            <person name="Askin M."/>
            <person name="Barry K."/>
            <person name="Battaglia E."/>
            <person name="Bayram O."/>
            <person name="Benocci T."/>
            <person name="Braus-Stromeyer S.A."/>
            <person name="Caldana C."/>
            <person name="Canovas D."/>
            <person name="Cerqueira G.C."/>
            <person name="Chen F."/>
            <person name="Chen W."/>
            <person name="Choi C."/>
            <person name="Clum A."/>
            <person name="Dos Santos R.A."/>
            <person name="Damasio A.R."/>
            <person name="Diallinas G."/>
            <person name="Emri T."/>
            <person name="Fekete E."/>
            <person name="Flipphi M."/>
            <person name="Freyberg S."/>
            <person name="Gallo A."/>
            <person name="Gournas C."/>
            <person name="Habgood R."/>
            <person name="Hainaut M."/>
            <person name="Harispe M.L."/>
            <person name="Henrissat B."/>
            <person name="Hilden K.S."/>
            <person name="Hope R."/>
            <person name="Hossain A."/>
            <person name="Karabika E."/>
            <person name="Karaffa L."/>
            <person name="Karanyi Z."/>
            <person name="Krasevec N."/>
            <person name="Kuo A."/>
            <person name="Kusch H."/>
            <person name="LaButti K."/>
            <person name="Lagendijk E.L."/>
            <person name="Lapidus A."/>
            <person name="Levasseur A."/>
            <person name="Lindquist E."/>
            <person name="Lipzen A."/>
            <person name="Logrieco A.F."/>
            <person name="MacCabe A."/>
            <person name="Maekelae M.R."/>
            <person name="Malavazi I."/>
            <person name="Melin P."/>
            <person name="Meyer V."/>
            <person name="Mielnichuk N."/>
            <person name="Miskei M."/>
            <person name="Molnar A.P."/>
            <person name="Mule G."/>
            <person name="Ngan C.Y."/>
            <person name="Orejas M."/>
            <person name="Orosz E."/>
            <person name="Ouedraogo J.P."/>
            <person name="Overkamp K.M."/>
            <person name="Park H.-S."/>
            <person name="Perrone G."/>
            <person name="Piumi F."/>
            <person name="Punt P.J."/>
            <person name="Ram A.F."/>
            <person name="Ramon A."/>
            <person name="Rauscher S."/>
            <person name="Record E."/>
            <person name="Riano-Pachon D.M."/>
            <person name="Robert V."/>
            <person name="Roehrig J."/>
            <person name="Ruller R."/>
            <person name="Salamov A."/>
            <person name="Salih N.S."/>
            <person name="Samson R.A."/>
            <person name="Sandor E."/>
            <person name="Sanguinetti M."/>
            <person name="Schuetze T."/>
            <person name="Sepcic K."/>
            <person name="Shelest E."/>
            <person name="Sherlock G."/>
            <person name="Sophianopoulou V."/>
            <person name="Squina F.M."/>
            <person name="Sun H."/>
            <person name="Susca A."/>
            <person name="Todd R.B."/>
            <person name="Tsang A."/>
            <person name="Unkles S.E."/>
            <person name="van de Wiele N."/>
            <person name="van Rossen-Uffink D."/>
            <person name="Oliveira J.V."/>
            <person name="Vesth T.C."/>
            <person name="Visser J."/>
            <person name="Yu J.-H."/>
            <person name="Zhou M."/>
            <person name="Andersen M.R."/>
            <person name="Archer D.B."/>
            <person name="Baker S.E."/>
            <person name="Benoit I."/>
            <person name="Brakhage A.A."/>
            <person name="Braus G.H."/>
            <person name="Fischer R."/>
            <person name="Frisvad J.C."/>
            <person name="Goldman G.H."/>
            <person name="Houbraken J."/>
            <person name="Oakley B."/>
            <person name="Pocsi I."/>
            <person name="Scazzocchio C."/>
            <person name="Seiboth B."/>
            <person name="vanKuyk P.A."/>
            <person name="Wortman J."/>
            <person name="Dyer P.S."/>
            <person name="Grigoriev I.V."/>
        </authorList>
    </citation>
    <scope>NUCLEOTIDE SEQUENCE [LARGE SCALE GENOMIC DNA]</scope>
    <source>
        <strain evidence="4">CBS 506.65</strain>
    </source>
</reference>
<dbReference type="OrthoDB" id="4200124at2759"/>
<evidence type="ECO:0000256" key="1">
    <source>
        <dbReference type="SAM" id="MobiDB-lite"/>
    </source>
</evidence>
<evidence type="ECO:0000313" key="4">
    <source>
        <dbReference type="Proteomes" id="UP000184188"/>
    </source>
</evidence>
<gene>
    <name evidence="3" type="ORF">ASPZODRAFT_128655</name>
</gene>
<name>A0A1L9SS74_9EURO</name>
<dbReference type="Proteomes" id="UP000184188">
    <property type="component" value="Unassembled WGS sequence"/>
</dbReference>
<dbReference type="VEuPathDB" id="FungiDB:ASPZODRAFT_128655"/>
<evidence type="ECO:0000259" key="2">
    <source>
        <dbReference type="PROSITE" id="PS50181"/>
    </source>
</evidence>
<proteinExistence type="predicted"/>
<dbReference type="PROSITE" id="PS50181">
    <property type="entry name" value="FBOX"/>
    <property type="match status" value="1"/>
</dbReference>
<feature type="region of interest" description="Disordered" evidence="1">
    <location>
        <begin position="204"/>
        <end position="233"/>
    </location>
</feature>
<protein>
    <recommendedName>
        <fullName evidence="2">F-box domain-containing protein</fullName>
    </recommendedName>
</protein>